<gene>
    <name evidence="1" type="ORF">FBZ96_1031216</name>
</gene>
<accession>A0A560DZA5</accession>
<dbReference type="SUPFAM" id="SSF53850">
    <property type="entry name" value="Periplasmic binding protein-like II"/>
    <property type="match status" value="1"/>
</dbReference>
<dbReference type="RefSeq" id="WP_145662299.1">
    <property type="nucleotide sequence ID" value="NZ_VITK01000003.1"/>
</dbReference>
<sequence length="292" mass="30806">MQITVHWFVEPAISILARASAQSIPVQPRIDGIATKSSDEQFAALVGGAADAVVTAMDNVMDWRMRASGRDLCIIAQVERTTPLSLVAVGDLSDIEDLRGGTLLVDSTANGFVVAARALLADAGLPSGSYGLKAAGGVRERYQSLLTGDGDATLLGPPFDGMAIAQGARVLSRVNDRYPAFPGQGLIVRRSSDDRVRTGVIAWLAALDHARARALTSREIAVSNLIEAGMSSPSAEAMIGILPRSLVPDRDGVALLIAQRERAGLRGANVTYSDLVHSSLFDSAGYSREPNR</sequence>
<comment type="caution">
    <text evidence="1">The sequence shown here is derived from an EMBL/GenBank/DDBJ whole genome shotgun (WGS) entry which is preliminary data.</text>
</comment>
<name>A0A560DZA5_9BRAD</name>
<organism evidence="1 2">
    <name type="scientific">Bradyrhizobium stylosanthis</name>
    <dbReference type="NCBI Taxonomy" id="1803665"/>
    <lineage>
        <taxon>Bacteria</taxon>
        <taxon>Pseudomonadati</taxon>
        <taxon>Pseudomonadota</taxon>
        <taxon>Alphaproteobacteria</taxon>
        <taxon>Hyphomicrobiales</taxon>
        <taxon>Nitrobacteraceae</taxon>
        <taxon>Bradyrhizobium</taxon>
    </lineage>
</organism>
<dbReference type="OrthoDB" id="5065011at2"/>
<protein>
    <recommendedName>
        <fullName evidence="3">ABC-type nitrate/sulfonate/bicarbonate transport system substrate-binding protein</fullName>
    </recommendedName>
</protein>
<dbReference type="EMBL" id="VITK01000003">
    <property type="protein sequence ID" value="TWB02434.1"/>
    <property type="molecule type" value="Genomic_DNA"/>
</dbReference>
<evidence type="ECO:0008006" key="3">
    <source>
        <dbReference type="Google" id="ProtNLM"/>
    </source>
</evidence>
<evidence type="ECO:0000313" key="1">
    <source>
        <dbReference type="EMBL" id="TWB02434.1"/>
    </source>
</evidence>
<keyword evidence="2" id="KW-1185">Reference proteome</keyword>
<dbReference type="Proteomes" id="UP000319949">
    <property type="component" value="Unassembled WGS sequence"/>
</dbReference>
<evidence type="ECO:0000313" key="2">
    <source>
        <dbReference type="Proteomes" id="UP000319949"/>
    </source>
</evidence>
<reference evidence="1 2" key="1">
    <citation type="submission" date="2019-06" db="EMBL/GenBank/DDBJ databases">
        <title>Genomic Encyclopedia of Type Strains, Phase IV (KMG-V): Genome sequencing to study the core and pangenomes of soil and plant-associated prokaryotes.</title>
        <authorList>
            <person name="Whitman W."/>
        </authorList>
    </citation>
    <scope>NUCLEOTIDE SEQUENCE [LARGE SCALE GENOMIC DNA]</scope>
    <source>
        <strain evidence="1 2">BR 510</strain>
    </source>
</reference>
<dbReference type="AlphaFoldDB" id="A0A560DZA5"/>
<dbReference type="Gene3D" id="3.40.190.10">
    <property type="entry name" value="Periplasmic binding protein-like II"/>
    <property type="match status" value="2"/>
</dbReference>
<proteinExistence type="predicted"/>